<proteinExistence type="predicted"/>
<protein>
    <submittedName>
        <fullName evidence="2">Uncharacterized protein</fullName>
    </submittedName>
</protein>
<feature type="region of interest" description="Disordered" evidence="1">
    <location>
        <begin position="186"/>
        <end position="246"/>
    </location>
</feature>
<name>A0ABT1J9C8_9ACTN</name>
<sequence>MNDTLRTRLARTALDTADGVATVTAAAAVGLTTYRTLTQRPTETRITLALATAALAALITDQTAYHALAPLRRRRGTEGVAGKTMAAATPEQLAADLIADAALRAASGAARLDYGQGSLTRPENWTGAPDGTATCTITPAAHLQAVPHPAGRGGFSSRTYLLAQQGQKPVEIDSLGDLVALLDTPTATTAQPTDSAGVDGDPWTALGRDLAIAELHPTPADYSEDRDDQDDNPRLETQTGPTADHA</sequence>
<comment type="caution">
    <text evidence="2">The sequence shown here is derived from an EMBL/GenBank/DDBJ whole genome shotgun (WGS) entry which is preliminary data.</text>
</comment>
<reference evidence="2 3" key="1">
    <citation type="submission" date="2022-06" db="EMBL/GenBank/DDBJ databases">
        <title>Sequencing the genomes of 1000 actinobacteria strains.</title>
        <authorList>
            <person name="Klenk H.-P."/>
        </authorList>
    </citation>
    <scope>NUCLEOTIDE SEQUENCE [LARGE SCALE GENOMIC DNA]</scope>
    <source>
        <strain evidence="2 3">DSM 41656</strain>
    </source>
</reference>
<gene>
    <name evidence="2" type="ORF">FHR36_007263</name>
</gene>
<dbReference type="RefSeq" id="WP_253804413.1">
    <property type="nucleotide sequence ID" value="NZ_BAAAUB010000050.1"/>
</dbReference>
<evidence type="ECO:0000256" key="1">
    <source>
        <dbReference type="SAM" id="MobiDB-lite"/>
    </source>
</evidence>
<feature type="compositionally biased region" description="Polar residues" evidence="1">
    <location>
        <begin position="235"/>
        <end position="246"/>
    </location>
</feature>
<evidence type="ECO:0000313" key="3">
    <source>
        <dbReference type="Proteomes" id="UP001206483"/>
    </source>
</evidence>
<dbReference type="EMBL" id="JAMZDX010000008">
    <property type="protein sequence ID" value="MCP2314064.1"/>
    <property type="molecule type" value="Genomic_DNA"/>
</dbReference>
<organism evidence="2 3">
    <name type="scientific">Kitasatospora paracochleata</name>
    <dbReference type="NCBI Taxonomy" id="58354"/>
    <lineage>
        <taxon>Bacteria</taxon>
        <taxon>Bacillati</taxon>
        <taxon>Actinomycetota</taxon>
        <taxon>Actinomycetes</taxon>
        <taxon>Kitasatosporales</taxon>
        <taxon>Streptomycetaceae</taxon>
        <taxon>Kitasatospora</taxon>
    </lineage>
</organism>
<evidence type="ECO:0000313" key="2">
    <source>
        <dbReference type="EMBL" id="MCP2314064.1"/>
    </source>
</evidence>
<accession>A0ABT1J9C8</accession>
<dbReference type="Proteomes" id="UP001206483">
    <property type="component" value="Unassembled WGS sequence"/>
</dbReference>
<keyword evidence="3" id="KW-1185">Reference proteome</keyword>